<feature type="signal peptide" evidence="1">
    <location>
        <begin position="1"/>
        <end position="21"/>
    </location>
</feature>
<accession>A0AA85IYA5</accession>
<keyword evidence="2" id="KW-1185">Reference proteome</keyword>
<dbReference type="WBParaSite" id="TREG1_111390.1">
    <property type="protein sequence ID" value="TREG1_111390.1"/>
    <property type="gene ID" value="TREG1_111390"/>
</dbReference>
<dbReference type="Proteomes" id="UP000050795">
    <property type="component" value="Unassembled WGS sequence"/>
</dbReference>
<proteinExistence type="predicted"/>
<organism evidence="2 3">
    <name type="scientific">Trichobilharzia regenti</name>
    <name type="common">Nasal bird schistosome</name>
    <dbReference type="NCBI Taxonomy" id="157069"/>
    <lineage>
        <taxon>Eukaryota</taxon>
        <taxon>Metazoa</taxon>
        <taxon>Spiralia</taxon>
        <taxon>Lophotrochozoa</taxon>
        <taxon>Platyhelminthes</taxon>
        <taxon>Trematoda</taxon>
        <taxon>Digenea</taxon>
        <taxon>Strigeidida</taxon>
        <taxon>Schistosomatoidea</taxon>
        <taxon>Schistosomatidae</taxon>
        <taxon>Trichobilharzia</taxon>
    </lineage>
</organism>
<feature type="chain" id="PRO_5041724984" evidence="1">
    <location>
        <begin position="22"/>
        <end position="73"/>
    </location>
</feature>
<evidence type="ECO:0000313" key="3">
    <source>
        <dbReference type="WBParaSite" id="TREG1_111390.1"/>
    </source>
</evidence>
<evidence type="ECO:0000313" key="2">
    <source>
        <dbReference type="Proteomes" id="UP000050795"/>
    </source>
</evidence>
<keyword evidence="1" id="KW-0732">Signal</keyword>
<evidence type="ECO:0000256" key="1">
    <source>
        <dbReference type="SAM" id="SignalP"/>
    </source>
</evidence>
<name>A0AA85IYA5_TRIRE</name>
<protein>
    <submittedName>
        <fullName evidence="3">Uncharacterized protein</fullName>
    </submittedName>
</protein>
<reference evidence="3" key="2">
    <citation type="submission" date="2023-11" db="UniProtKB">
        <authorList>
            <consortium name="WormBaseParasite"/>
        </authorList>
    </citation>
    <scope>IDENTIFICATION</scope>
</reference>
<reference evidence="2" key="1">
    <citation type="submission" date="2022-06" db="EMBL/GenBank/DDBJ databases">
        <authorList>
            <person name="Berger JAMES D."/>
            <person name="Berger JAMES D."/>
        </authorList>
    </citation>
    <scope>NUCLEOTIDE SEQUENCE [LARGE SCALE GENOMIC DNA]</scope>
</reference>
<sequence>MRHLWIIAVLLLIYLHRPVFSETESKQNNLGLKLPDPWRKWWEILTRFFQTVCTLNTFWDLFGGKFFTSAGTR</sequence>
<dbReference type="AlphaFoldDB" id="A0AA85IYA5"/>